<accession>A0ABY4W5V2</accession>
<gene>
    <name evidence="2" type="ORF">NBZ79_05430</name>
</gene>
<reference evidence="2" key="1">
    <citation type="submission" date="2022-06" db="EMBL/GenBank/DDBJ databases">
        <title>Sneathiella actinostolidae sp. nov., isolated from a sea anemonein the Western Pacific Ocean.</title>
        <authorList>
            <person name="Wei M.J."/>
        </authorList>
    </citation>
    <scope>NUCLEOTIDE SEQUENCE</scope>
    <source>
        <strain evidence="2">PHK-P5</strain>
    </source>
</reference>
<dbReference type="Proteomes" id="UP001056291">
    <property type="component" value="Chromosome"/>
</dbReference>
<keyword evidence="3" id="KW-1185">Reference proteome</keyword>
<sequence length="391" mass="42900">MTITTSQMNLSPTGLSKVIDPWLEKEIAANRLFGGVLTLLQGDQRVFHRCFGTKDMLGRQPVTDDTVFWIASMTKPITSVVAMSLWEEGRLMLDSPVSDFIPEMRSINVLNDAGMGIPYSHGPTVLDLMRHTSGVTYGQFGDDPIHALYRNAMVYDFSGDNQEMAKRLARLPLLHPPGTVFEYGMSTDLLGRVIEVATDKPLNTVIEERIIGPLGMVGTSFHPNPENIADPPKAITPASLTPPLSAGQKWCSGGGGLWSTAADYIKFAQMLRAGGAFEEQLILKAETVGLMLQNHLPDEVRFGANTSSLGITAPVPEAGLGFGLGLAVRTRYSSNPKGFSGEYFWPGVSGTNFWVDPENDLIFVFMTHAPEHRNQHRIDLRNLVYGSFQQD</sequence>
<dbReference type="SUPFAM" id="SSF56601">
    <property type="entry name" value="beta-lactamase/transpeptidase-like"/>
    <property type="match status" value="1"/>
</dbReference>
<dbReference type="EMBL" id="CP098747">
    <property type="protein sequence ID" value="USG62418.1"/>
    <property type="molecule type" value="Genomic_DNA"/>
</dbReference>
<dbReference type="Pfam" id="PF00144">
    <property type="entry name" value="Beta-lactamase"/>
    <property type="match status" value="1"/>
</dbReference>
<dbReference type="InterPro" id="IPR050789">
    <property type="entry name" value="Diverse_Enzym_Activities"/>
</dbReference>
<evidence type="ECO:0000313" key="2">
    <source>
        <dbReference type="EMBL" id="USG62418.1"/>
    </source>
</evidence>
<organism evidence="2 3">
    <name type="scientific">Sneathiella marina</name>
    <dbReference type="NCBI Taxonomy" id="2950108"/>
    <lineage>
        <taxon>Bacteria</taxon>
        <taxon>Pseudomonadati</taxon>
        <taxon>Pseudomonadota</taxon>
        <taxon>Alphaproteobacteria</taxon>
        <taxon>Sneathiellales</taxon>
        <taxon>Sneathiellaceae</taxon>
        <taxon>Sneathiella</taxon>
    </lineage>
</organism>
<name>A0ABY4W5V2_9PROT</name>
<dbReference type="PANTHER" id="PTHR43283">
    <property type="entry name" value="BETA-LACTAMASE-RELATED"/>
    <property type="match status" value="1"/>
</dbReference>
<proteinExistence type="predicted"/>
<dbReference type="Gene3D" id="3.40.710.10">
    <property type="entry name" value="DD-peptidase/beta-lactamase superfamily"/>
    <property type="match status" value="1"/>
</dbReference>
<dbReference type="InterPro" id="IPR012338">
    <property type="entry name" value="Beta-lactam/transpept-like"/>
</dbReference>
<feature type="domain" description="Beta-lactamase-related" evidence="1">
    <location>
        <begin position="24"/>
        <end position="375"/>
    </location>
</feature>
<protein>
    <submittedName>
        <fullName evidence="2">Beta-lactamase family protein</fullName>
    </submittedName>
</protein>
<evidence type="ECO:0000313" key="3">
    <source>
        <dbReference type="Proteomes" id="UP001056291"/>
    </source>
</evidence>
<evidence type="ECO:0000259" key="1">
    <source>
        <dbReference type="Pfam" id="PF00144"/>
    </source>
</evidence>
<dbReference type="InterPro" id="IPR001466">
    <property type="entry name" value="Beta-lactam-related"/>
</dbReference>
<dbReference type="RefSeq" id="WP_251936138.1">
    <property type="nucleotide sequence ID" value="NZ_CP098747.1"/>
</dbReference>
<dbReference type="PANTHER" id="PTHR43283:SF3">
    <property type="entry name" value="BETA-LACTAMASE FAMILY PROTEIN (AFU_ORTHOLOGUE AFUA_5G07500)"/>
    <property type="match status" value="1"/>
</dbReference>